<dbReference type="InterPro" id="IPR023393">
    <property type="entry name" value="START-like_dom_sf"/>
</dbReference>
<organism evidence="1 4">
    <name type="scientific">Acidovorax delafieldii</name>
    <name type="common">Pseudomonas delafieldii</name>
    <dbReference type="NCBI Taxonomy" id="47920"/>
    <lineage>
        <taxon>Bacteria</taxon>
        <taxon>Pseudomonadati</taxon>
        <taxon>Pseudomonadota</taxon>
        <taxon>Betaproteobacteria</taxon>
        <taxon>Burkholderiales</taxon>
        <taxon>Comamonadaceae</taxon>
        <taxon>Acidovorax</taxon>
    </lineage>
</organism>
<proteinExistence type="predicted"/>
<dbReference type="Proteomes" id="UP001249076">
    <property type="component" value="Unassembled WGS sequence"/>
</dbReference>
<name>A0AAJ2C8Q2_ACIDE</name>
<accession>A0AAJ2C8Q2</accession>
<protein>
    <submittedName>
        <fullName evidence="1">Uncharacterized protein</fullName>
    </submittedName>
</protein>
<comment type="caution">
    <text evidence="1">The sequence shown here is derived from an EMBL/GenBank/DDBJ whole genome shotgun (WGS) entry which is preliminary data.</text>
</comment>
<dbReference type="RefSeq" id="WP_209820286.1">
    <property type="nucleotide sequence ID" value="NZ_JAVDTL010000004.1"/>
</dbReference>
<keyword evidence="3" id="KW-1185">Reference proteome</keyword>
<dbReference type="AlphaFoldDB" id="A0AAJ2C8Q2"/>
<dbReference type="EMBL" id="JAVDTS010000006">
    <property type="protein sequence ID" value="MDR6839171.1"/>
    <property type="molecule type" value="Genomic_DNA"/>
</dbReference>
<dbReference type="SUPFAM" id="SSF55961">
    <property type="entry name" value="Bet v1-like"/>
    <property type="match status" value="1"/>
</dbReference>
<gene>
    <name evidence="1" type="ORF">J2W88_003067</name>
    <name evidence="2" type="ORF">J2W93_004025</name>
</gene>
<evidence type="ECO:0000313" key="4">
    <source>
        <dbReference type="Proteomes" id="UP001253458"/>
    </source>
</evidence>
<evidence type="ECO:0000313" key="3">
    <source>
        <dbReference type="Proteomes" id="UP001249076"/>
    </source>
</evidence>
<dbReference type="EMBL" id="JAVDTL010000004">
    <property type="protein sequence ID" value="MDR6767786.1"/>
    <property type="molecule type" value="Genomic_DNA"/>
</dbReference>
<sequence>MRVRLSTTLNAPPEWVAAQLQSTAVFRHITAPLVRFKRPGGAPWPSHWSPGDLPLQMRLLGLLPMGSQTVRVSIEPAAQDGAWPTLRDNGEGTLMRRWDHRITLQPLPDGRTLYTDDIDVVARYLPWLMTPLSAAFAQLFYRHRQRRWRQLAARHAAAPMADPLHTQRAFDHLLAAFARDASAPPATRWAWLEAAHVLGQTTLSLHWRSHTVMLRYALQLRDLREAGGQVLRLALVPLGHALTQLPIGNTGRARVSALAPMAPQPHITRLIDGAMAAARL</sequence>
<dbReference type="InterPro" id="IPR022172">
    <property type="entry name" value="DUF3703"/>
</dbReference>
<dbReference type="Pfam" id="PF12487">
    <property type="entry name" value="DUF3703"/>
    <property type="match status" value="1"/>
</dbReference>
<evidence type="ECO:0000313" key="2">
    <source>
        <dbReference type="EMBL" id="MDR6839171.1"/>
    </source>
</evidence>
<reference evidence="1 3" key="1">
    <citation type="submission" date="2023-07" db="EMBL/GenBank/DDBJ databases">
        <title>Sorghum-associated microbial communities from plants grown in Nebraska, USA.</title>
        <authorList>
            <person name="Schachtman D."/>
        </authorList>
    </citation>
    <scope>NUCLEOTIDE SEQUENCE</scope>
    <source>
        <strain evidence="2 3">BE105</strain>
        <strain evidence="1">BE69</strain>
    </source>
</reference>
<evidence type="ECO:0000313" key="1">
    <source>
        <dbReference type="EMBL" id="MDR6767786.1"/>
    </source>
</evidence>
<dbReference type="Gene3D" id="3.30.530.20">
    <property type="match status" value="1"/>
</dbReference>
<dbReference type="Proteomes" id="UP001253458">
    <property type="component" value="Unassembled WGS sequence"/>
</dbReference>